<reference evidence="2" key="1">
    <citation type="submission" date="2024-03" db="EMBL/GenBank/DDBJ databases">
        <title>Diverse circular DNA viruses in blood, oral, and fecal samples of captive lemurs.</title>
        <authorList>
            <person name="Paietta E.N."/>
            <person name="Kraberger S."/>
            <person name="Lund M.C."/>
            <person name="Custer J.M."/>
            <person name="Vargas K.M."/>
            <person name="Ehmke E.E."/>
            <person name="Yoder A.D."/>
            <person name="Varsani A."/>
        </authorList>
    </citation>
    <scope>NUCLEOTIDE SEQUENCE</scope>
    <source>
        <strain evidence="1">Duke_21_2</strain>
        <strain evidence="2">Duke_25FS_5</strain>
    </source>
</reference>
<sequence>MSYLEELLPEFRNGAKIRCSDWKNPRGYIQSVKGTIANEYNLIYTLPNHAILSDKWELYTEPAPDWDYIIENKCLCWFWDDADEKFNNIGFLKAENSDRFLSSDSFEYAHCRPVRKDEVSFYEGKKDE</sequence>
<dbReference type="EMBL" id="PP511380">
    <property type="protein sequence ID" value="XCD03749.1"/>
    <property type="molecule type" value="Genomic_DNA"/>
</dbReference>
<evidence type="ECO:0000313" key="1">
    <source>
        <dbReference type="EMBL" id="XCD03749.1"/>
    </source>
</evidence>
<evidence type="ECO:0000313" key="2">
    <source>
        <dbReference type="EMBL" id="XCD06190.1"/>
    </source>
</evidence>
<proteinExistence type="predicted"/>
<dbReference type="EMBL" id="PP511642">
    <property type="protein sequence ID" value="XCD06190.1"/>
    <property type="molecule type" value="Genomic_DNA"/>
</dbReference>
<protein>
    <submittedName>
        <fullName evidence="2">Uncharacterized protein</fullName>
    </submittedName>
</protein>
<name>A0AAU8B3L6_9CAUD</name>
<organism evidence="2">
    <name type="scientific">Dulem virus 29</name>
    <dbReference type="NCBI Taxonomy" id="3145747"/>
    <lineage>
        <taxon>Viruses</taxon>
        <taxon>Duplodnaviria</taxon>
        <taxon>Heunggongvirae</taxon>
        <taxon>Uroviricota</taxon>
        <taxon>Caudoviricetes</taxon>
    </lineage>
</organism>
<accession>A0AAU8B3L6</accession>